<reference evidence="2 3" key="1">
    <citation type="submission" date="2019-09" db="EMBL/GenBank/DDBJ databases">
        <title>Paraburkholderia podalyriae sp. nov., A South African Podalyria-associated rhizobium.</title>
        <authorList>
            <person name="Mavima L."/>
            <person name="Beukes C.W."/>
            <person name="Palmer M."/>
            <person name="De Meyer S.E."/>
            <person name="James E.K."/>
            <person name="Maluk M."/>
            <person name="Avontuur J.R."/>
            <person name="Chan W.Y."/>
            <person name="Venter S.N."/>
            <person name="Steenkamp E.T."/>
        </authorList>
    </citation>
    <scope>NUCLEOTIDE SEQUENCE [LARGE SCALE GENOMIC DNA]</scope>
    <source>
        <strain evidence="2 3">WC7.3b</strain>
    </source>
</reference>
<gene>
    <name evidence="2" type="ORF">F6X42_29740</name>
</gene>
<comment type="caution">
    <text evidence="2">The sequence shown here is derived from an EMBL/GenBank/DDBJ whole genome shotgun (WGS) entry which is preliminary data.</text>
</comment>
<evidence type="ECO:0000313" key="2">
    <source>
        <dbReference type="EMBL" id="MBC8750615.1"/>
    </source>
</evidence>
<evidence type="ECO:0000313" key="3">
    <source>
        <dbReference type="Proteomes" id="UP000736373"/>
    </source>
</evidence>
<name>A0ABR7PWF8_9BURK</name>
<sequence length="235" mass="26095">MSARALKNPARNFSTLELPLVTVKAERLVRISSYESGEPHFGRTASHRFDDARREYGTSYFGLSLATAVAESLLHDLEPVGTRYHVAADEVKRRFIHRFDGKDLALADLTGQSMNILGAHAGLFGTANYSIPMRWSRAIYTHPADVDGILYVSRMMAPHLAVVLFDRGGSIGLTQRKPSSALASWRWPRDAYSATDRRAPPPVPRFWLTVWSLTVYAKAKLALAPVLTDTKLGNL</sequence>
<dbReference type="SMART" id="SM00953">
    <property type="entry name" value="RES"/>
    <property type="match status" value="1"/>
</dbReference>
<organism evidence="2 3">
    <name type="scientific">Paraburkholderia podalyriae</name>
    <dbReference type="NCBI Taxonomy" id="1938811"/>
    <lineage>
        <taxon>Bacteria</taxon>
        <taxon>Pseudomonadati</taxon>
        <taxon>Pseudomonadota</taxon>
        <taxon>Betaproteobacteria</taxon>
        <taxon>Burkholderiales</taxon>
        <taxon>Burkholderiaceae</taxon>
        <taxon>Paraburkholderia</taxon>
    </lineage>
</organism>
<accession>A0ABR7PWF8</accession>
<evidence type="ECO:0000259" key="1">
    <source>
        <dbReference type="SMART" id="SM00953"/>
    </source>
</evidence>
<dbReference type="InterPro" id="IPR014914">
    <property type="entry name" value="RES_dom"/>
</dbReference>
<dbReference type="EMBL" id="VZQQ01000036">
    <property type="protein sequence ID" value="MBC8750615.1"/>
    <property type="molecule type" value="Genomic_DNA"/>
</dbReference>
<keyword evidence="3" id="KW-1185">Reference proteome</keyword>
<dbReference type="Pfam" id="PF08808">
    <property type="entry name" value="RES"/>
    <property type="match status" value="1"/>
</dbReference>
<proteinExistence type="predicted"/>
<dbReference type="Proteomes" id="UP000736373">
    <property type="component" value="Unassembled WGS sequence"/>
</dbReference>
<protein>
    <submittedName>
        <fullName evidence="2">RES family NAD+ phosphorylase</fullName>
    </submittedName>
</protein>
<feature type="domain" description="RES" evidence="1">
    <location>
        <begin position="34"/>
        <end position="176"/>
    </location>
</feature>